<keyword evidence="2" id="KW-0808">Transferase</keyword>
<evidence type="ECO:0000259" key="4">
    <source>
        <dbReference type="PROSITE" id="PS51186"/>
    </source>
</evidence>
<dbReference type="GO" id="GO:0008080">
    <property type="term" value="F:N-acetyltransferase activity"/>
    <property type="evidence" value="ECO:0007669"/>
    <property type="project" value="TreeGrafter"/>
</dbReference>
<proteinExistence type="inferred from homology"/>
<dbReference type="Gene3D" id="3.40.630.30">
    <property type="match status" value="1"/>
</dbReference>
<evidence type="ECO:0000256" key="1">
    <source>
        <dbReference type="ARBA" id="ARBA00008694"/>
    </source>
</evidence>
<dbReference type="SUPFAM" id="SSF55729">
    <property type="entry name" value="Acyl-CoA N-acyltransferases (Nat)"/>
    <property type="match status" value="1"/>
</dbReference>
<dbReference type="CDD" id="cd04301">
    <property type="entry name" value="NAT_SF"/>
    <property type="match status" value="1"/>
</dbReference>
<evidence type="ECO:0000313" key="5">
    <source>
        <dbReference type="EMBL" id="JAS95358.1"/>
    </source>
</evidence>
<dbReference type="InterPro" id="IPR016181">
    <property type="entry name" value="Acyl_CoA_acyltransferase"/>
</dbReference>
<dbReference type="FunFam" id="3.40.630.30:FF:000064">
    <property type="entry name" value="GNAT family acetyltransferase"/>
    <property type="match status" value="1"/>
</dbReference>
<feature type="domain" description="N-acetyltransferase" evidence="4">
    <location>
        <begin position="6"/>
        <end position="154"/>
    </location>
</feature>
<gene>
    <name evidence="5" type="ORF">g.10523</name>
</gene>
<evidence type="ECO:0000256" key="3">
    <source>
        <dbReference type="ARBA" id="ARBA00023315"/>
    </source>
</evidence>
<name>A0A1B6J863_9HEMI</name>
<keyword evidence="3" id="KW-0012">Acyltransferase</keyword>
<dbReference type="InterPro" id="IPR051016">
    <property type="entry name" value="Diverse_Substrate_AcTransf"/>
</dbReference>
<protein>
    <recommendedName>
        <fullName evidence="4">N-acetyltransferase domain-containing protein</fullName>
    </recommendedName>
</protein>
<dbReference type="AlphaFoldDB" id="A0A1B6J863"/>
<sequence>MSKVSFFIRKAKKDDCKEIRKLIQECAVFLEKPDEPTITVEILERDGFETSPPLFECYVAEEESENKSEDTVLVGYAVFCYAYSTWNGRKLVLQDVFVTDRLRGKGVGTKLFEEVVKHTVANKCAYMDCYTLHSDGLKEVFDILGIVNMTKTEKWDLFRLSGEALEILSIP</sequence>
<dbReference type="PANTHER" id="PTHR10545">
    <property type="entry name" value="DIAMINE N-ACETYLTRANSFERASE"/>
    <property type="match status" value="1"/>
</dbReference>
<reference evidence="5" key="1">
    <citation type="submission" date="2015-11" db="EMBL/GenBank/DDBJ databases">
        <title>De novo transcriptome assembly of four potential Pierce s Disease insect vectors from Arizona vineyards.</title>
        <authorList>
            <person name="Tassone E.E."/>
        </authorList>
    </citation>
    <scope>NUCLEOTIDE SEQUENCE</scope>
</reference>
<dbReference type="Pfam" id="PF00583">
    <property type="entry name" value="Acetyltransf_1"/>
    <property type="match status" value="1"/>
</dbReference>
<accession>A0A1B6J863</accession>
<comment type="similarity">
    <text evidence="1">Belongs to the acetyltransferase family.</text>
</comment>
<evidence type="ECO:0000256" key="2">
    <source>
        <dbReference type="ARBA" id="ARBA00022679"/>
    </source>
</evidence>
<dbReference type="PANTHER" id="PTHR10545:SF29">
    <property type="entry name" value="GH14572P-RELATED"/>
    <property type="match status" value="1"/>
</dbReference>
<organism evidence="5">
    <name type="scientific">Homalodisca liturata</name>
    <dbReference type="NCBI Taxonomy" id="320908"/>
    <lineage>
        <taxon>Eukaryota</taxon>
        <taxon>Metazoa</taxon>
        <taxon>Ecdysozoa</taxon>
        <taxon>Arthropoda</taxon>
        <taxon>Hexapoda</taxon>
        <taxon>Insecta</taxon>
        <taxon>Pterygota</taxon>
        <taxon>Neoptera</taxon>
        <taxon>Paraneoptera</taxon>
        <taxon>Hemiptera</taxon>
        <taxon>Auchenorrhyncha</taxon>
        <taxon>Membracoidea</taxon>
        <taxon>Cicadellidae</taxon>
        <taxon>Cicadellinae</taxon>
        <taxon>Proconiini</taxon>
        <taxon>Homalodisca</taxon>
    </lineage>
</organism>
<dbReference type="PROSITE" id="PS51186">
    <property type="entry name" value="GNAT"/>
    <property type="match status" value="1"/>
</dbReference>
<dbReference type="EMBL" id="GECU01012348">
    <property type="protein sequence ID" value="JAS95358.1"/>
    <property type="molecule type" value="Transcribed_RNA"/>
</dbReference>
<dbReference type="InterPro" id="IPR000182">
    <property type="entry name" value="GNAT_dom"/>
</dbReference>